<dbReference type="InterPro" id="IPR022813">
    <property type="entry name" value="SecD/SecF_arch_bac"/>
</dbReference>
<keyword evidence="3 9" id="KW-1003">Cell membrane</keyword>
<feature type="domain" description="SecDF P1 head subdomain" evidence="12">
    <location>
        <begin position="166"/>
        <end position="263"/>
    </location>
</feature>
<protein>
    <recommendedName>
        <fullName evidence="9">Protein translocase subunit SecD</fullName>
    </recommendedName>
</protein>
<evidence type="ECO:0000256" key="6">
    <source>
        <dbReference type="ARBA" id="ARBA00022989"/>
    </source>
</evidence>
<feature type="transmembrane region" description="Helical" evidence="9">
    <location>
        <begin position="417"/>
        <end position="440"/>
    </location>
</feature>
<dbReference type="Gene3D" id="3.30.1360.200">
    <property type="match status" value="1"/>
</dbReference>
<feature type="domain" description="Protein export membrane protein SecD/SecF C-terminal" evidence="10">
    <location>
        <begin position="266"/>
        <end position="443"/>
    </location>
</feature>
<reference evidence="13 14" key="1">
    <citation type="journal article" date="2015" name="Nature">
        <title>rRNA introns, odd ribosomes, and small enigmatic genomes across a large radiation of phyla.</title>
        <authorList>
            <person name="Brown C.T."/>
            <person name="Hug L.A."/>
            <person name="Thomas B.C."/>
            <person name="Sharon I."/>
            <person name="Castelle C.J."/>
            <person name="Singh A."/>
            <person name="Wilkins M.J."/>
            <person name="Williams K.H."/>
            <person name="Banfield J.F."/>
        </authorList>
    </citation>
    <scope>NUCLEOTIDE SEQUENCE [LARGE SCALE GENOMIC DNA]</scope>
</reference>
<evidence type="ECO:0000256" key="7">
    <source>
        <dbReference type="ARBA" id="ARBA00023010"/>
    </source>
</evidence>
<keyword evidence="7 9" id="KW-0811">Translocation</keyword>
<dbReference type="Pfam" id="PF02355">
    <property type="entry name" value="SecD_SecF_C"/>
    <property type="match status" value="1"/>
</dbReference>
<dbReference type="GO" id="GO:0015450">
    <property type="term" value="F:protein-transporting ATPase activity"/>
    <property type="evidence" value="ECO:0007669"/>
    <property type="project" value="InterPro"/>
</dbReference>
<evidence type="ECO:0000256" key="4">
    <source>
        <dbReference type="ARBA" id="ARBA00022692"/>
    </source>
</evidence>
<dbReference type="PATRIC" id="fig|1618434.3.peg.463"/>
<name>A0A0G0D694_9BACT</name>
<organism evidence="13 14">
    <name type="scientific">Candidatus Gottesmanbacteria bacterium GW2011_GWA1_34_13</name>
    <dbReference type="NCBI Taxonomy" id="1618434"/>
    <lineage>
        <taxon>Bacteria</taxon>
        <taxon>Candidatus Gottesmaniibacteriota</taxon>
    </lineage>
</organism>
<dbReference type="InterPro" id="IPR048631">
    <property type="entry name" value="SecD_1st"/>
</dbReference>
<dbReference type="InterPro" id="IPR055344">
    <property type="entry name" value="SecD_SecF_C_bact"/>
</dbReference>
<dbReference type="Pfam" id="PF21760">
    <property type="entry name" value="SecD_1st"/>
    <property type="match status" value="1"/>
</dbReference>
<keyword evidence="5 9" id="KW-0653">Protein transport</keyword>
<comment type="subcellular location">
    <subcellularLocation>
        <location evidence="1 9">Cell membrane</location>
        <topology evidence="1 9">Multi-pass membrane protein</topology>
    </subcellularLocation>
</comment>
<comment type="caution">
    <text evidence="9">Lacks conserved residue(s) required for the propagation of feature annotation.</text>
</comment>
<proteinExistence type="inferred from homology"/>
<dbReference type="PANTHER" id="PTHR30081:SF1">
    <property type="entry name" value="PROTEIN TRANSLOCASE SUBUNIT SECD"/>
    <property type="match status" value="1"/>
</dbReference>
<evidence type="ECO:0000259" key="11">
    <source>
        <dbReference type="Pfam" id="PF21760"/>
    </source>
</evidence>
<evidence type="ECO:0000313" key="13">
    <source>
        <dbReference type="EMBL" id="KKP58790.1"/>
    </source>
</evidence>
<dbReference type="Gene3D" id="1.20.1640.10">
    <property type="entry name" value="Multidrug efflux transporter AcrB transmembrane domain"/>
    <property type="match status" value="1"/>
</dbReference>
<dbReference type="STRING" id="1618434.UR52_C0016G0004"/>
<keyword evidence="2 9" id="KW-0813">Transport</keyword>
<keyword evidence="4 9" id="KW-0812">Transmembrane</keyword>
<comment type="function">
    <text evidence="9">Part of the Sec protein translocase complex. Interacts with the SecYEG preprotein conducting channel. SecDF uses the proton motive force (PMF) to complete protein translocation after the ATP-dependent function of SecA.</text>
</comment>
<evidence type="ECO:0000259" key="12">
    <source>
        <dbReference type="Pfam" id="PF22599"/>
    </source>
</evidence>
<dbReference type="GO" id="GO:0005886">
    <property type="term" value="C:plasma membrane"/>
    <property type="evidence" value="ECO:0007669"/>
    <property type="project" value="UniProtKB-SubCell"/>
</dbReference>
<dbReference type="GO" id="GO:0043952">
    <property type="term" value="P:protein transport by the Sec complex"/>
    <property type="evidence" value="ECO:0007669"/>
    <property type="project" value="UniProtKB-UniRule"/>
</dbReference>
<accession>A0A0G0D694</accession>
<dbReference type="InterPro" id="IPR005791">
    <property type="entry name" value="SecD"/>
</dbReference>
<comment type="similarity">
    <text evidence="9">Belongs to the SecD/SecF family. SecD subfamily.</text>
</comment>
<dbReference type="HAMAP" id="MF_01463_B">
    <property type="entry name" value="SecD_B"/>
    <property type="match status" value="1"/>
</dbReference>
<evidence type="ECO:0000256" key="5">
    <source>
        <dbReference type="ARBA" id="ARBA00022927"/>
    </source>
</evidence>
<dbReference type="PRINTS" id="PR00702">
    <property type="entry name" value="ACRIFLAVINRP"/>
</dbReference>
<evidence type="ECO:0000256" key="3">
    <source>
        <dbReference type="ARBA" id="ARBA00022475"/>
    </source>
</evidence>
<evidence type="ECO:0000256" key="9">
    <source>
        <dbReference type="HAMAP-Rule" id="MF_01463"/>
    </source>
</evidence>
<comment type="subunit">
    <text evidence="9">Forms a complex with SecF. Part of the essential Sec protein translocation apparatus which comprises SecA, SecYEG and auxiliary proteins SecDF. Other proteins may also be involved.</text>
</comment>
<dbReference type="PANTHER" id="PTHR30081">
    <property type="entry name" value="PROTEIN-EXPORT MEMBRANE PROTEIN SEC"/>
    <property type="match status" value="1"/>
</dbReference>
<evidence type="ECO:0000256" key="1">
    <source>
        <dbReference type="ARBA" id="ARBA00004651"/>
    </source>
</evidence>
<dbReference type="NCBIfam" id="TIGR00916">
    <property type="entry name" value="2A0604s01"/>
    <property type="match status" value="1"/>
</dbReference>
<keyword evidence="6 9" id="KW-1133">Transmembrane helix</keyword>
<dbReference type="GO" id="GO:0006605">
    <property type="term" value="P:protein targeting"/>
    <property type="evidence" value="ECO:0007669"/>
    <property type="project" value="UniProtKB-UniRule"/>
</dbReference>
<comment type="caution">
    <text evidence="13">The sequence shown here is derived from an EMBL/GenBank/DDBJ whole genome shotgun (WGS) entry which is preliminary data.</text>
</comment>
<dbReference type="InterPro" id="IPR048634">
    <property type="entry name" value="SecD_SecF_C"/>
</dbReference>
<dbReference type="SUPFAM" id="SSF82866">
    <property type="entry name" value="Multidrug efflux transporter AcrB transmembrane domain"/>
    <property type="match status" value="1"/>
</dbReference>
<evidence type="ECO:0000256" key="8">
    <source>
        <dbReference type="ARBA" id="ARBA00023136"/>
    </source>
</evidence>
<dbReference type="Pfam" id="PF22599">
    <property type="entry name" value="SecDF_P1_head"/>
    <property type="match status" value="1"/>
</dbReference>
<gene>
    <name evidence="9" type="primary">secD</name>
    <name evidence="13" type="ORF">UR52_C0016G0004</name>
</gene>
<evidence type="ECO:0000259" key="10">
    <source>
        <dbReference type="Pfam" id="PF02355"/>
    </source>
</evidence>
<feature type="transmembrane region" description="Helical" evidence="9">
    <location>
        <begin position="287"/>
        <end position="307"/>
    </location>
</feature>
<dbReference type="NCBIfam" id="TIGR01129">
    <property type="entry name" value="secD"/>
    <property type="match status" value="1"/>
</dbReference>
<keyword evidence="8 9" id="KW-0472">Membrane</keyword>
<dbReference type="Proteomes" id="UP000034176">
    <property type="component" value="Unassembled WGS sequence"/>
</dbReference>
<dbReference type="AlphaFoldDB" id="A0A0G0D694"/>
<dbReference type="InterPro" id="IPR001036">
    <property type="entry name" value="Acrflvin-R"/>
</dbReference>
<feature type="domain" description="Protein translocase subunit SecDF P1" evidence="11">
    <location>
        <begin position="91"/>
        <end position="149"/>
    </location>
</feature>
<evidence type="ECO:0000313" key="14">
    <source>
        <dbReference type="Proteomes" id="UP000034176"/>
    </source>
</evidence>
<dbReference type="GO" id="GO:0065002">
    <property type="term" value="P:intracellular protein transmembrane transport"/>
    <property type="evidence" value="ECO:0007669"/>
    <property type="project" value="UniProtKB-UniRule"/>
</dbReference>
<dbReference type="InterPro" id="IPR054384">
    <property type="entry name" value="SecDF_P1_head"/>
</dbReference>
<dbReference type="EMBL" id="LBPN01000016">
    <property type="protein sequence ID" value="KKP58790.1"/>
    <property type="molecule type" value="Genomic_DNA"/>
</dbReference>
<evidence type="ECO:0000256" key="2">
    <source>
        <dbReference type="ARBA" id="ARBA00022448"/>
    </source>
</evidence>
<sequence>MKAAKKSIYLILIVTVFAFVLSLPENLPLNLNWQFIKINRIINPPEIKIPFLQVDKKIYTHLGLDLLGGTQLVLEADMGQIAQQDRDKALESVKEIIDRRVNFYGVSEPTVQTSKMNESYRVIVELPGIKDINQAVGTIGQTAQLEFREFINESTTSAMFPTMQNTKSVQITGKDLSKAEVVFDQNTGEPVVSFELTKDGGKKFGEVSTRLVGKRLAIFLDQMPLSAPTVQTAITEGRGQITGNFTREEAKSLALNLSAGALPTPIKIIEQKNVEATLGNESINKSIRAGMVGLFFVALFMIIYYGYLGLIADIALIIYGLISFAIFRLIPVTLTLPGIAGFILSIGMALDSNILIFARTTEELRKGKPWNIAMELGFGKAWDSIRDANFTTLITAFILYNPLNWNFFPSSGMVRGFALTLAIGVLVSLFTGIIVSRNLIRVFYKPKIK</sequence>